<dbReference type="Proteomes" id="UP001064489">
    <property type="component" value="Chromosome 12"/>
</dbReference>
<dbReference type="PROSITE" id="PS50066">
    <property type="entry name" value="MADS_BOX_2"/>
    <property type="match status" value="1"/>
</dbReference>
<keyword evidence="4" id="KW-0804">Transcription</keyword>
<evidence type="ECO:0000313" key="9">
    <source>
        <dbReference type="Proteomes" id="UP001064489"/>
    </source>
</evidence>
<feature type="domain" description="MADS-box" evidence="7">
    <location>
        <begin position="1"/>
        <end position="49"/>
    </location>
</feature>
<sequence>MTRKKVNLAWIANDSDRKVCFKKRRDGLSKKVNELSILCNVSAVIIIYSPDDTEPKTWPIPSEVQEILERFNNMPELERTRKMINQETYLQQRVSKLDEKFKMLQRKNNERDGSNLMHYFDQGNSLDRLSETELETLIWFVDKKHKEIKRNTASYEQTHVSHNSFPLAPPLPLLALTYDQDPMLVPDRMAHTNRNDTIEFNDNHHGKAIPESNWRPWFNEMMNNIDNVTISVTDHMAESSASYQPSVGIRNYKSNFGGSSGDETTVGMHPYGDFKDLISTSGTNNPIMPPPMPLLPHVGDSFSRTNYPMGLQPYHGGFESLERILQNDMTIAHPPLHFEGNNNGSDIAQGLQPYKNKETGGSVSGGNLGTPSEFSGNLATGDVGLPYDVTKQWHSDFSP</sequence>
<dbReference type="InterPro" id="IPR033897">
    <property type="entry name" value="SRF-like_MADS-box"/>
</dbReference>
<dbReference type="GO" id="GO:0000978">
    <property type="term" value="F:RNA polymerase II cis-regulatory region sequence-specific DNA binding"/>
    <property type="evidence" value="ECO:0007669"/>
    <property type="project" value="TreeGrafter"/>
</dbReference>
<dbReference type="AlphaFoldDB" id="A0AAD5I988"/>
<name>A0AAD5I988_ACENE</name>
<dbReference type="PRINTS" id="PR00404">
    <property type="entry name" value="MADSDOMAIN"/>
</dbReference>
<keyword evidence="9" id="KW-1185">Reference proteome</keyword>
<accession>A0AAD5I988</accession>
<reference evidence="8" key="1">
    <citation type="journal article" date="2022" name="Plant J.">
        <title>Strategies of tolerance reflected in two North American maple genomes.</title>
        <authorList>
            <person name="McEvoy S.L."/>
            <person name="Sezen U.U."/>
            <person name="Trouern-Trend A."/>
            <person name="McMahon S.M."/>
            <person name="Schaberg P.G."/>
            <person name="Yang J."/>
            <person name="Wegrzyn J.L."/>
            <person name="Swenson N.G."/>
        </authorList>
    </citation>
    <scope>NUCLEOTIDE SEQUENCE</scope>
    <source>
        <strain evidence="8">91603</strain>
    </source>
</reference>
<evidence type="ECO:0000256" key="2">
    <source>
        <dbReference type="ARBA" id="ARBA00023015"/>
    </source>
</evidence>
<dbReference type="GO" id="GO:0046983">
    <property type="term" value="F:protein dimerization activity"/>
    <property type="evidence" value="ECO:0007669"/>
    <property type="project" value="InterPro"/>
</dbReference>
<keyword evidence="5" id="KW-0539">Nucleus</keyword>
<dbReference type="FunFam" id="3.40.1810.10:FF:000024">
    <property type="entry name" value="Agamous-like MADS-box protein AGL80"/>
    <property type="match status" value="1"/>
</dbReference>
<evidence type="ECO:0000256" key="4">
    <source>
        <dbReference type="ARBA" id="ARBA00023163"/>
    </source>
</evidence>
<dbReference type="PANTHER" id="PTHR11945:SF521">
    <property type="entry name" value="AGAMOUS-LIKE 48-RELATED"/>
    <property type="match status" value="1"/>
</dbReference>
<evidence type="ECO:0000256" key="3">
    <source>
        <dbReference type="ARBA" id="ARBA00023125"/>
    </source>
</evidence>
<dbReference type="EMBL" id="JAJSOW010000107">
    <property type="protein sequence ID" value="KAI9156367.1"/>
    <property type="molecule type" value="Genomic_DNA"/>
</dbReference>
<dbReference type="InterPro" id="IPR002100">
    <property type="entry name" value="TF_MADSbox"/>
</dbReference>
<dbReference type="Gene3D" id="3.40.1810.10">
    <property type="entry name" value="Transcription factor, MADS-box"/>
    <property type="match status" value="1"/>
</dbReference>
<dbReference type="InterPro" id="IPR036879">
    <property type="entry name" value="TF_MADSbox_sf"/>
</dbReference>
<dbReference type="GO" id="GO:0045944">
    <property type="term" value="P:positive regulation of transcription by RNA polymerase II"/>
    <property type="evidence" value="ECO:0007669"/>
    <property type="project" value="InterPro"/>
</dbReference>
<dbReference type="SMART" id="SM00432">
    <property type="entry name" value="MADS"/>
    <property type="match status" value="1"/>
</dbReference>
<keyword evidence="2" id="KW-0805">Transcription regulation</keyword>
<evidence type="ECO:0000313" key="8">
    <source>
        <dbReference type="EMBL" id="KAI9156367.1"/>
    </source>
</evidence>
<evidence type="ECO:0000256" key="1">
    <source>
        <dbReference type="ARBA" id="ARBA00004123"/>
    </source>
</evidence>
<dbReference type="Pfam" id="PF00319">
    <property type="entry name" value="SRF-TF"/>
    <property type="match status" value="1"/>
</dbReference>
<dbReference type="GO" id="GO:0000981">
    <property type="term" value="F:DNA-binding transcription factor activity, RNA polymerase II-specific"/>
    <property type="evidence" value="ECO:0007669"/>
    <property type="project" value="InterPro"/>
</dbReference>
<dbReference type="PANTHER" id="PTHR11945">
    <property type="entry name" value="MADS BOX PROTEIN"/>
    <property type="match status" value="1"/>
</dbReference>
<protein>
    <recommendedName>
        <fullName evidence="7">MADS-box domain-containing protein</fullName>
    </recommendedName>
</protein>
<evidence type="ECO:0000259" key="7">
    <source>
        <dbReference type="PROSITE" id="PS50066"/>
    </source>
</evidence>
<comment type="subcellular location">
    <subcellularLocation>
        <location evidence="1">Nucleus</location>
    </subcellularLocation>
</comment>
<evidence type="ECO:0000256" key="6">
    <source>
        <dbReference type="SAM" id="MobiDB-lite"/>
    </source>
</evidence>
<dbReference type="CDD" id="cd00266">
    <property type="entry name" value="MADS_SRF_like"/>
    <property type="match status" value="1"/>
</dbReference>
<gene>
    <name evidence="8" type="ORF">LWI28_005054</name>
</gene>
<reference evidence="8" key="2">
    <citation type="submission" date="2023-02" db="EMBL/GenBank/DDBJ databases">
        <authorList>
            <person name="Swenson N.G."/>
            <person name="Wegrzyn J.L."/>
            <person name="Mcevoy S.L."/>
        </authorList>
    </citation>
    <scope>NUCLEOTIDE SEQUENCE</scope>
    <source>
        <strain evidence="8">91603</strain>
        <tissue evidence="8">Leaf</tissue>
    </source>
</reference>
<feature type="region of interest" description="Disordered" evidence="6">
    <location>
        <begin position="343"/>
        <end position="377"/>
    </location>
</feature>
<comment type="caution">
    <text evidence="8">The sequence shown here is derived from an EMBL/GenBank/DDBJ whole genome shotgun (WGS) entry which is preliminary data.</text>
</comment>
<dbReference type="SUPFAM" id="SSF55455">
    <property type="entry name" value="SRF-like"/>
    <property type="match status" value="1"/>
</dbReference>
<proteinExistence type="predicted"/>
<keyword evidence="3" id="KW-0238">DNA-binding</keyword>
<evidence type="ECO:0000256" key="5">
    <source>
        <dbReference type="ARBA" id="ARBA00023242"/>
    </source>
</evidence>
<organism evidence="8 9">
    <name type="scientific">Acer negundo</name>
    <name type="common">Box elder</name>
    <dbReference type="NCBI Taxonomy" id="4023"/>
    <lineage>
        <taxon>Eukaryota</taxon>
        <taxon>Viridiplantae</taxon>
        <taxon>Streptophyta</taxon>
        <taxon>Embryophyta</taxon>
        <taxon>Tracheophyta</taxon>
        <taxon>Spermatophyta</taxon>
        <taxon>Magnoliopsida</taxon>
        <taxon>eudicotyledons</taxon>
        <taxon>Gunneridae</taxon>
        <taxon>Pentapetalae</taxon>
        <taxon>rosids</taxon>
        <taxon>malvids</taxon>
        <taxon>Sapindales</taxon>
        <taxon>Sapindaceae</taxon>
        <taxon>Hippocastanoideae</taxon>
        <taxon>Acereae</taxon>
        <taxon>Acer</taxon>
    </lineage>
</organism>
<dbReference type="GO" id="GO:0005634">
    <property type="term" value="C:nucleus"/>
    <property type="evidence" value="ECO:0007669"/>
    <property type="project" value="UniProtKB-SubCell"/>
</dbReference>